<dbReference type="InterPro" id="IPR016208">
    <property type="entry name" value="Ald_Oxase/xanthine_DH-like"/>
</dbReference>
<name>A0A174AR45_9FIRM</name>
<proteinExistence type="predicted"/>
<accession>A0A174AR45</accession>
<keyword evidence="1" id="KW-0500">Molybdenum</keyword>
<feature type="domain" description="Aldehyde oxidase/xanthine dehydrogenase first molybdopterin binding" evidence="2">
    <location>
        <begin position="3"/>
        <end position="92"/>
    </location>
</feature>
<dbReference type="Gene3D" id="3.30.365.10">
    <property type="entry name" value="Aldehyde oxidase/xanthine dehydrogenase, molybdopterin binding domain"/>
    <property type="match status" value="3"/>
</dbReference>
<dbReference type="GO" id="GO:0005506">
    <property type="term" value="F:iron ion binding"/>
    <property type="evidence" value="ECO:0007669"/>
    <property type="project" value="InterPro"/>
</dbReference>
<evidence type="ECO:0000256" key="1">
    <source>
        <dbReference type="ARBA" id="ARBA00022505"/>
    </source>
</evidence>
<organism evidence="3 4">
    <name type="scientific">Enterocloster clostridioformis</name>
    <dbReference type="NCBI Taxonomy" id="1531"/>
    <lineage>
        <taxon>Bacteria</taxon>
        <taxon>Bacillati</taxon>
        <taxon>Bacillota</taxon>
        <taxon>Clostridia</taxon>
        <taxon>Lachnospirales</taxon>
        <taxon>Lachnospiraceae</taxon>
        <taxon>Enterocloster</taxon>
    </lineage>
</organism>
<reference evidence="3 4" key="1">
    <citation type="submission" date="2015-09" db="EMBL/GenBank/DDBJ databases">
        <authorList>
            <consortium name="Pathogen Informatics"/>
        </authorList>
    </citation>
    <scope>NUCLEOTIDE SEQUENCE [LARGE SCALE GENOMIC DNA]</scope>
    <source>
        <strain evidence="3 4">2789STDY5834865</strain>
    </source>
</reference>
<dbReference type="SUPFAM" id="SSF56003">
    <property type="entry name" value="Molybdenum cofactor-binding domain"/>
    <property type="match status" value="1"/>
</dbReference>
<sequence length="198" mass="22140">MFRIFGLSYNKIRMVAPAIGGAFGGKLEVTVEPAAAVLSRMTGKPVKAEYNRKESILSTRVRHASVNYVKTGFMKDGTLKAVDFKVYTNTGAMRGYGSPRVYFGWQRQMQKIADFLRMDMADLQMKNMVDPDSCDSIFHKPRGNPRPKDCLKRAPELIDYEACLKEQEATRNIDIVSRRSQSICCGGTLLSGLCRGPL</sequence>
<dbReference type="PANTHER" id="PTHR11908:SF132">
    <property type="entry name" value="ALDEHYDE OXIDASE 1-RELATED"/>
    <property type="match status" value="1"/>
</dbReference>
<dbReference type="Proteomes" id="UP000095512">
    <property type="component" value="Unassembled WGS sequence"/>
</dbReference>
<dbReference type="GO" id="GO:0050138">
    <property type="term" value="F:nicotinate dehydrogenase activity"/>
    <property type="evidence" value="ECO:0007669"/>
    <property type="project" value="UniProtKB-EC"/>
</dbReference>
<keyword evidence="3" id="KW-0560">Oxidoreductase</keyword>
<evidence type="ECO:0000259" key="2">
    <source>
        <dbReference type="Pfam" id="PF02738"/>
    </source>
</evidence>
<evidence type="ECO:0000313" key="4">
    <source>
        <dbReference type="Proteomes" id="UP000095512"/>
    </source>
</evidence>
<dbReference type="EMBL" id="CZAB01000001">
    <property type="protein sequence ID" value="CUN89946.1"/>
    <property type="molecule type" value="Genomic_DNA"/>
</dbReference>
<dbReference type="InterPro" id="IPR008274">
    <property type="entry name" value="AldOxase/xan_DH_MoCoBD1"/>
</dbReference>
<dbReference type="InterPro" id="IPR037165">
    <property type="entry name" value="AldOxase/xan_DH_Mopterin-bd_sf"/>
</dbReference>
<protein>
    <submittedName>
        <fullName evidence="3">Xanthine dehydrogenase</fullName>
        <ecNumber evidence="3">1.17.1.5</ecNumber>
    </submittedName>
</protein>
<gene>
    <name evidence="3" type="primary">ndhL</name>
    <name evidence="3" type="ORF">ERS852480_00102</name>
</gene>
<evidence type="ECO:0000313" key="3">
    <source>
        <dbReference type="EMBL" id="CUN89946.1"/>
    </source>
</evidence>
<dbReference type="EC" id="1.17.1.5" evidence="3"/>
<dbReference type="AlphaFoldDB" id="A0A174AR45"/>
<dbReference type="Pfam" id="PF02738">
    <property type="entry name" value="MoCoBD_1"/>
    <property type="match status" value="1"/>
</dbReference>
<dbReference type="PANTHER" id="PTHR11908">
    <property type="entry name" value="XANTHINE DEHYDROGENASE"/>
    <property type="match status" value="1"/>
</dbReference>